<dbReference type="PRINTS" id="PR00081">
    <property type="entry name" value="GDHRDH"/>
</dbReference>
<dbReference type="Gene3D" id="3.40.50.720">
    <property type="entry name" value="NAD(P)-binding Rossmann-like Domain"/>
    <property type="match status" value="1"/>
</dbReference>
<dbReference type="PANTHER" id="PTHR44085">
    <property type="entry name" value="SEPIAPTERIN REDUCTASE"/>
    <property type="match status" value="1"/>
</dbReference>
<proteinExistence type="inferred from homology"/>
<dbReference type="RefSeq" id="XP_011297833.1">
    <property type="nucleotide sequence ID" value="XM_011299531.1"/>
</dbReference>
<dbReference type="AlphaFoldDB" id="A0A9R1TVG3"/>
<evidence type="ECO:0000256" key="5">
    <source>
        <dbReference type="ARBA" id="ARBA00022490"/>
    </source>
</evidence>
<evidence type="ECO:0000256" key="6">
    <source>
        <dbReference type="ARBA" id="ARBA00022857"/>
    </source>
</evidence>
<evidence type="ECO:0000256" key="4">
    <source>
        <dbReference type="ARBA" id="ARBA00019170"/>
    </source>
</evidence>
<reference evidence="9" key="1">
    <citation type="submission" date="2025-08" db="UniProtKB">
        <authorList>
            <consortium name="RefSeq"/>
        </authorList>
    </citation>
    <scope>IDENTIFICATION</scope>
    <source>
        <strain evidence="9">USDA-PBARC FA_bdor</strain>
        <tissue evidence="9">Whole organism</tissue>
    </source>
</reference>
<keyword evidence="5" id="KW-0963">Cytoplasm</keyword>
<dbReference type="KEGG" id="fas:105263361"/>
<protein>
    <recommendedName>
        <fullName evidence="4">Sepiapterin reductase</fullName>
        <ecNumber evidence="3">1.1.1.153</ecNumber>
    </recommendedName>
</protein>
<dbReference type="InterPro" id="IPR051721">
    <property type="entry name" value="Biopterin_syn/organic_redct"/>
</dbReference>
<keyword evidence="6" id="KW-0521">NADP</keyword>
<dbReference type="InterPro" id="IPR006393">
    <property type="entry name" value="Sepiapterin_red"/>
</dbReference>
<evidence type="ECO:0000256" key="1">
    <source>
        <dbReference type="ARBA" id="ARBA00004496"/>
    </source>
</evidence>
<sequence length="263" mass="29284">MGEEIFSGKVFVLITGASQGIGRQIAITFSGLLGKGSKLLLLARSEKGLKETAGNIPKGISVDFQGIDLSLATAGQLSEIIEKSVESVQLDRVIIVHNVGTMGDTSKLTVDMDDFEEWRKYYDLNVFSPAVLNSVAMKLFREKVERIFVVNITTFSALKSAGYYCSGKAAREMYFKVFAEEYPDVNVLNYSPGPVETNMLRNFSATAGHPDQRKKINYMIAQNQQLTPEQTADRLVKVLREQKYQSGGRVDYYDGMARPSHRQ</sequence>
<dbReference type="Proteomes" id="UP000694866">
    <property type="component" value="Unplaced"/>
</dbReference>
<dbReference type="GeneID" id="105263361"/>
<accession>A0A9R1TVG3</accession>
<dbReference type="OrthoDB" id="153074at2759"/>
<dbReference type="InterPro" id="IPR036291">
    <property type="entry name" value="NAD(P)-bd_dom_sf"/>
</dbReference>
<dbReference type="SUPFAM" id="SSF51735">
    <property type="entry name" value="NAD(P)-binding Rossmann-fold domains"/>
    <property type="match status" value="1"/>
</dbReference>
<dbReference type="GO" id="GO:0005737">
    <property type="term" value="C:cytoplasm"/>
    <property type="evidence" value="ECO:0007669"/>
    <property type="project" value="UniProtKB-SubCell"/>
</dbReference>
<dbReference type="PANTHER" id="PTHR44085:SF2">
    <property type="entry name" value="SEPIAPTERIN REDUCTASE"/>
    <property type="match status" value="1"/>
</dbReference>
<keyword evidence="7" id="KW-0560">Oxidoreductase</keyword>
<evidence type="ECO:0000256" key="7">
    <source>
        <dbReference type="ARBA" id="ARBA00023002"/>
    </source>
</evidence>
<organism evidence="8 9">
    <name type="scientific">Fopius arisanus</name>
    <dbReference type="NCBI Taxonomy" id="64838"/>
    <lineage>
        <taxon>Eukaryota</taxon>
        <taxon>Metazoa</taxon>
        <taxon>Ecdysozoa</taxon>
        <taxon>Arthropoda</taxon>
        <taxon>Hexapoda</taxon>
        <taxon>Insecta</taxon>
        <taxon>Pterygota</taxon>
        <taxon>Neoptera</taxon>
        <taxon>Endopterygota</taxon>
        <taxon>Hymenoptera</taxon>
        <taxon>Apocrita</taxon>
        <taxon>Ichneumonoidea</taxon>
        <taxon>Braconidae</taxon>
        <taxon>Opiinae</taxon>
        <taxon>Fopius</taxon>
    </lineage>
</organism>
<dbReference type="NCBIfam" id="TIGR01500">
    <property type="entry name" value="sepiapter_red"/>
    <property type="match status" value="1"/>
</dbReference>
<comment type="similarity">
    <text evidence="2">Belongs to the sepiapterin reductase family.</text>
</comment>
<dbReference type="EC" id="1.1.1.153" evidence="3"/>
<name>A0A9R1TVG3_9HYME</name>
<comment type="subcellular location">
    <subcellularLocation>
        <location evidence="1">Cytoplasm</location>
    </subcellularLocation>
</comment>
<evidence type="ECO:0000313" key="9">
    <source>
        <dbReference type="RefSeq" id="XP_011297833.1"/>
    </source>
</evidence>
<dbReference type="GO" id="GO:0006729">
    <property type="term" value="P:tetrahydrobiopterin biosynthetic process"/>
    <property type="evidence" value="ECO:0007669"/>
    <property type="project" value="InterPro"/>
</dbReference>
<evidence type="ECO:0000256" key="3">
    <source>
        <dbReference type="ARBA" id="ARBA00013075"/>
    </source>
</evidence>
<gene>
    <name evidence="9" type="primary">LOC105263361</name>
</gene>
<evidence type="ECO:0000256" key="2">
    <source>
        <dbReference type="ARBA" id="ARBA00010483"/>
    </source>
</evidence>
<keyword evidence="8" id="KW-1185">Reference proteome</keyword>
<dbReference type="GO" id="GO:0004757">
    <property type="term" value="F:sepiapterin reductase (NADP+) activity"/>
    <property type="evidence" value="ECO:0007669"/>
    <property type="project" value="UniProtKB-EC"/>
</dbReference>
<dbReference type="InterPro" id="IPR002347">
    <property type="entry name" value="SDR_fam"/>
</dbReference>
<dbReference type="Pfam" id="PF00106">
    <property type="entry name" value="adh_short"/>
    <property type="match status" value="1"/>
</dbReference>
<evidence type="ECO:0000313" key="8">
    <source>
        <dbReference type="Proteomes" id="UP000694866"/>
    </source>
</evidence>